<keyword evidence="2" id="KW-0805">Transcription regulation</keyword>
<keyword evidence="4" id="KW-0804">Transcription</keyword>
<evidence type="ECO:0000259" key="5">
    <source>
        <dbReference type="PROSITE" id="PS50931"/>
    </source>
</evidence>
<dbReference type="GO" id="GO:0005829">
    <property type="term" value="C:cytosol"/>
    <property type="evidence" value="ECO:0007669"/>
    <property type="project" value="TreeGrafter"/>
</dbReference>
<dbReference type="SUPFAM" id="SSF53850">
    <property type="entry name" value="Periplasmic binding protein-like II"/>
    <property type="match status" value="1"/>
</dbReference>
<dbReference type="GO" id="GO:0003677">
    <property type="term" value="F:DNA binding"/>
    <property type="evidence" value="ECO:0007669"/>
    <property type="project" value="UniProtKB-KW"/>
</dbReference>
<feature type="domain" description="HTH lysR-type" evidence="5">
    <location>
        <begin position="1"/>
        <end position="59"/>
    </location>
</feature>
<dbReference type="PANTHER" id="PTHR30419">
    <property type="entry name" value="HTH-TYPE TRANSCRIPTIONAL REGULATOR YBHD"/>
    <property type="match status" value="1"/>
</dbReference>
<dbReference type="InterPro" id="IPR036388">
    <property type="entry name" value="WH-like_DNA-bd_sf"/>
</dbReference>
<dbReference type="SUPFAM" id="SSF46785">
    <property type="entry name" value="Winged helix' DNA-binding domain"/>
    <property type="match status" value="1"/>
</dbReference>
<dbReference type="Gene3D" id="1.10.10.10">
    <property type="entry name" value="Winged helix-like DNA-binding domain superfamily/Winged helix DNA-binding domain"/>
    <property type="match status" value="1"/>
</dbReference>
<dbReference type="InterPro" id="IPR050950">
    <property type="entry name" value="HTH-type_LysR_regulators"/>
</dbReference>
<dbReference type="InterPro" id="IPR000847">
    <property type="entry name" value="LysR_HTH_N"/>
</dbReference>
<dbReference type="Pfam" id="PF03466">
    <property type="entry name" value="LysR_substrate"/>
    <property type="match status" value="1"/>
</dbReference>
<evidence type="ECO:0000313" key="7">
    <source>
        <dbReference type="Proteomes" id="UP000480763"/>
    </source>
</evidence>
<dbReference type="Pfam" id="PF00126">
    <property type="entry name" value="HTH_1"/>
    <property type="match status" value="1"/>
</dbReference>
<dbReference type="Gene3D" id="3.40.190.290">
    <property type="match status" value="1"/>
</dbReference>
<dbReference type="AlphaFoldDB" id="A0A505MGE3"/>
<sequence length="297" mass="33548">MEWYENWKIFLDAVELGSLSKVAMLHNTNQPQISRQMNELEAQCGGRLFNRTGRGVELTDLGQHLLPKIRSWLNVTDQLNNEILHSTDTPIGTVRIASLPSTAHPLLSTLYKVLQEKYPLIKLSVREGQGVHLEKWLEDGSVDLAILYRFNPTPKQGDVYLTEADTYLVGCEGDVLTQANEVDFKEVSELPLVTFCRPSNWRNFLDHMAYENGVELNIVFEADSISLQTHLVSESRMYTMLGPQALKKASQYTSIQAAKIINPALKRYISLSISKHGYLTPACKAVMEEIRNLADLL</sequence>
<dbReference type="InterPro" id="IPR036390">
    <property type="entry name" value="WH_DNA-bd_sf"/>
</dbReference>
<keyword evidence="3" id="KW-0238">DNA-binding</keyword>
<evidence type="ECO:0000256" key="2">
    <source>
        <dbReference type="ARBA" id="ARBA00023015"/>
    </source>
</evidence>
<proteinExistence type="inferred from homology"/>
<comment type="caution">
    <text evidence="6">The sequence shown here is derived from an EMBL/GenBank/DDBJ whole genome shotgun (WGS) entry which is preliminary data.</text>
</comment>
<organism evidence="6 7">
    <name type="scientific">Acinetobacter baumannii</name>
    <dbReference type="NCBI Taxonomy" id="470"/>
    <lineage>
        <taxon>Bacteria</taxon>
        <taxon>Pseudomonadati</taxon>
        <taxon>Pseudomonadota</taxon>
        <taxon>Gammaproteobacteria</taxon>
        <taxon>Moraxellales</taxon>
        <taxon>Moraxellaceae</taxon>
        <taxon>Acinetobacter</taxon>
        <taxon>Acinetobacter calcoaceticus/baumannii complex</taxon>
    </lineage>
</organism>
<dbReference type="GO" id="GO:0003700">
    <property type="term" value="F:DNA-binding transcription factor activity"/>
    <property type="evidence" value="ECO:0007669"/>
    <property type="project" value="InterPro"/>
</dbReference>
<reference evidence="6 7" key="1">
    <citation type="journal article" date="2017" name="Ann. Clin. Microbiol. Antimicrob.">
        <title>New eight genes identified at the clinical multidrug-resistant Acinetobacter baumannii DMS06669 strain in a Vietnam hospital.</title>
        <authorList>
            <person name="Si-Tuan N."/>
            <person name="Ngoc H.M."/>
            <person name="Hang P.T.T."/>
            <person name="Nguyen C."/>
            <person name="Van P.H."/>
            <person name="Huong N.T."/>
        </authorList>
    </citation>
    <scope>NUCLEOTIDE SEQUENCE [LARGE SCALE GENOMIC DNA]</scope>
    <source>
        <strain evidence="6 7">DMS06669</strain>
    </source>
</reference>
<comment type="similarity">
    <text evidence="1">Belongs to the LysR transcriptional regulatory family.</text>
</comment>
<dbReference type="InterPro" id="IPR005119">
    <property type="entry name" value="LysR_subst-bd"/>
</dbReference>
<name>A0A505MGE3_ACIBA</name>
<evidence type="ECO:0000256" key="3">
    <source>
        <dbReference type="ARBA" id="ARBA00023125"/>
    </source>
</evidence>
<evidence type="ECO:0000256" key="4">
    <source>
        <dbReference type="ARBA" id="ARBA00023163"/>
    </source>
</evidence>
<dbReference type="EMBL" id="WWCH01000001">
    <property type="protein sequence ID" value="MYM77312.1"/>
    <property type="molecule type" value="Genomic_DNA"/>
</dbReference>
<gene>
    <name evidence="6" type="ORF">GSE42_05125</name>
</gene>
<protein>
    <submittedName>
        <fullName evidence="6">LysR family transcriptional regulator</fullName>
    </submittedName>
</protein>
<dbReference type="Proteomes" id="UP000480763">
    <property type="component" value="Unassembled WGS sequence"/>
</dbReference>
<evidence type="ECO:0000256" key="1">
    <source>
        <dbReference type="ARBA" id="ARBA00009437"/>
    </source>
</evidence>
<evidence type="ECO:0000313" key="6">
    <source>
        <dbReference type="EMBL" id="MYM77312.1"/>
    </source>
</evidence>
<accession>A0A505MGE3</accession>
<dbReference type="PROSITE" id="PS50931">
    <property type="entry name" value="HTH_LYSR"/>
    <property type="match status" value="1"/>
</dbReference>